<feature type="chain" id="PRO_5035183458" evidence="1">
    <location>
        <begin position="21"/>
        <end position="541"/>
    </location>
</feature>
<organism evidence="2 3">
    <name type="scientific">Aestuariibaculum marinum</name>
    <dbReference type="NCBI Taxonomy" id="2683592"/>
    <lineage>
        <taxon>Bacteria</taxon>
        <taxon>Pseudomonadati</taxon>
        <taxon>Bacteroidota</taxon>
        <taxon>Flavobacteriia</taxon>
        <taxon>Flavobacteriales</taxon>
        <taxon>Flavobacteriaceae</taxon>
    </lineage>
</organism>
<evidence type="ECO:0000256" key="1">
    <source>
        <dbReference type="SAM" id="SignalP"/>
    </source>
</evidence>
<feature type="signal peptide" evidence="1">
    <location>
        <begin position="1"/>
        <end position="20"/>
    </location>
</feature>
<keyword evidence="3" id="KW-1185">Reference proteome</keyword>
<name>A0A8J6PYN1_9FLAO</name>
<keyword evidence="1" id="KW-0732">Signal</keyword>
<reference evidence="2 3" key="1">
    <citation type="journal article" date="2018" name="J. Microbiol.">
        <title>Aestuariibaculum marinum sp. nov., a marine bacterium isolated from seawater in South Korea.</title>
        <authorList>
            <person name="Choi J."/>
            <person name="Lee D."/>
            <person name="Jang J.H."/>
            <person name="Cha S."/>
            <person name="Seo T."/>
        </authorList>
    </citation>
    <scope>NUCLEOTIDE SEQUENCE [LARGE SCALE GENOMIC DNA]</scope>
    <source>
        <strain evidence="2 3">IP7</strain>
    </source>
</reference>
<proteinExistence type="predicted"/>
<dbReference type="AlphaFoldDB" id="A0A8J6PYN1"/>
<accession>A0A8J6PYN1</accession>
<comment type="caution">
    <text evidence="2">The sequence shown here is derived from an EMBL/GenBank/DDBJ whole genome shotgun (WGS) entry which is preliminary data.</text>
</comment>
<dbReference type="EMBL" id="JACVXD010000005">
    <property type="protein sequence ID" value="MBD0824461.1"/>
    <property type="molecule type" value="Genomic_DNA"/>
</dbReference>
<evidence type="ECO:0000313" key="3">
    <source>
        <dbReference type="Proteomes" id="UP000621516"/>
    </source>
</evidence>
<dbReference type="Proteomes" id="UP000621516">
    <property type="component" value="Unassembled WGS sequence"/>
</dbReference>
<protein>
    <submittedName>
        <fullName evidence="2">Uncharacterized protein</fullName>
    </submittedName>
</protein>
<gene>
    <name evidence="2" type="ORF">ICJ85_10580</name>
</gene>
<sequence>MTNKVFILFFSLFMSLPASSQNDSITAISELQKLNNFFGYHVQMNVVREGSIVSLPNERIEFNINEIDKIISSKNEIVRSYVIRFIVAHEFAHQIQYYAYRNHPNFMNDDLISRTIIETQADIMGCFMLWYANFELFDLLSTNLPLLNEISNELLQVALEIGSKEYTIGTHPSKRDRALAFRLGSMNGLSYVYDQRVKNSSTAVGSKGELTPEIFHEQMDYILEFIDLKKDKEDIISWSYRQAKKLLNYDRKIASDIILITPKFERHSFNTGDSHPFAYYDLTYMNVGNKTIDIDMEVYMSLVKREDLGSAKSYRKLNVNHYKFSLNPNETYRIQDKLRWDRGENDIHNLLGMGSVEMPKIVYPAIGSQDAIYSCVYKDERNNSKVYQEDISFLNLSVDKESVDFLIYINTILNACLFQDKNIVQGIGEKNLFLDNTLLYDCSLKFGEKSRTTVLTDLQRNILSVDLDFTNYYPRRSDVFSDYIDIKRLLTEEFSDCQIEEGNDSDGAWVTFNCDSYEIYVEVSADDKEKEYSLSVEIGLK</sequence>
<dbReference type="RefSeq" id="WP_188223760.1">
    <property type="nucleotide sequence ID" value="NZ_JACVXD010000005.1"/>
</dbReference>
<evidence type="ECO:0000313" key="2">
    <source>
        <dbReference type="EMBL" id="MBD0824461.1"/>
    </source>
</evidence>